<evidence type="ECO:0000256" key="12">
    <source>
        <dbReference type="ARBA" id="ARBA00023317"/>
    </source>
</evidence>
<dbReference type="UniPathway" id="UPA00109">
    <property type="reaction ID" value="UER00188"/>
</dbReference>
<feature type="domain" description="Pyruvate kinase C-terminal" evidence="15">
    <location>
        <begin position="267"/>
        <end position="379"/>
    </location>
</feature>
<evidence type="ECO:0000256" key="11">
    <source>
        <dbReference type="ARBA" id="ARBA00023152"/>
    </source>
</evidence>
<dbReference type="EC" id="2.7.1.40" evidence="4 13"/>
<dbReference type="GO" id="GO:0005524">
    <property type="term" value="F:ATP binding"/>
    <property type="evidence" value="ECO:0007669"/>
    <property type="project" value="UniProtKB-KW"/>
</dbReference>
<dbReference type="InterPro" id="IPR015793">
    <property type="entry name" value="Pyrv_Knase_brl"/>
</dbReference>
<evidence type="ECO:0000256" key="13">
    <source>
        <dbReference type="RuleBase" id="RU000504"/>
    </source>
</evidence>
<feature type="domain" description="Pyruvate kinase barrel" evidence="14">
    <location>
        <begin position="27"/>
        <end position="215"/>
    </location>
</feature>
<evidence type="ECO:0000256" key="3">
    <source>
        <dbReference type="ARBA" id="ARBA00008663"/>
    </source>
</evidence>
<dbReference type="AlphaFoldDB" id="A0A8J8NDA9"/>
<keyword evidence="9" id="KW-0067">ATP-binding</keyword>
<evidence type="ECO:0000256" key="6">
    <source>
        <dbReference type="ARBA" id="ARBA00022723"/>
    </source>
</evidence>
<dbReference type="EMBL" id="RRYP01021281">
    <property type="protein sequence ID" value="TNV72699.1"/>
    <property type="molecule type" value="Genomic_DNA"/>
</dbReference>
<dbReference type="Proteomes" id="UP000785679">
    <property type="component" value="Unassembled WGS sequence"/>
</dbReference>
<evidence type="ECO:0000256" key="2">
    <source>
        <dbReference type="ARBA" id="ARBA00004997"/>
    </source>
</evidence>
<dbReference type="SUPFAM" id="SSF52935">
    <property type="entry name" value="PK C-terminal domain-like"/>
    <property type="match status" value="1"/>
</dbReference>
<comment type="catalytic activity">
    <reaction evidence="13">
        <text>pyruvate + ATP = phosphoenolpyruvate + ADP + H(+)</text>
        <dbReference type="Rhea" id="RHEA:18157"/>
        <dbReference type="ChEBI" id="CHEBI:15361"/>
        <dbReference type="ChEBI" id="CHEBI:15378"/>
        <dbReference type="ChEBI" id="CHEBI:30616"/>
        <dbReference type="ChEBI" id="CHEBI:58702"/>
        <dbReference type="ChEBI" id="CHEBI:456216"/>
        <dbReference type="EC" id="2.7.1.40"/>
    </reaction>
</comment>
<comment type="similarity">
    <text evidence="3 13">Belongs to the pyruvate kinase family.</text>
</comment>
<comment type="pathway">
    <text evidence="2 13">Carbohydrate degradation; glycolysis; pyruvate from D-glyceraldehyde 3-phosphate: step 5/5.</text>
</comment>
<keyword evidence="12" id="KW-0670">Pyruvate</keyword>
<dbReference type="GO" id="GO:0000287">
    <property type="term" value="F:magnesium ion binding"/>
    <property type="evidence" value="ECO:0007669"/>
    <property type="project" value="InterPro"/>
</dbReference>
<evidence type="ECO:0000259" key="15">
    <source>
        <dbReference type="Pfam" id="PF02887"/>
    </source>
</evidence>
<dbReference type="PANTHER" id="PTHR11817">
    <property type="entry name" value="PYRUVATE KINASE"/>
    <property type="match status" value="1"/>
</dbReference>
<keyword evidence="5 13" id="KW-0808">Transferase</keyword>
<accession>A0A8J8NDA9</accession>
<reference evidence="16" key="1">
    <citation type="submission" date="2019-06" db="EMBL/GenBank/DDBJ databases">
        <authorList>
            <person name="Zheng W."/>
        </authorList>
    </citation>
    <scope>NUCLEOTIDE SEQUENCE</scope>
    <source>
        <strain evidence="16">QDHG01</strain>
    </source>
</reference>
<keyword evidence="17" id="KW-1185">Reference proteome</keyword>
<evidence type="ECO:0000256" key="8">
    <source>
        <dbReference type="ARBA" id="ARBA00022777"/>
    </source>
</evidence>
<evidence type="ECO:0000256" key="7">
    <source>
        <dbReference type="ARBA" id="ARBA00022741"/>
    </source>
</evidence>
<gene>
    <name evidence="16" type="ORF">FGO68_gene8788</name>
</gene>
<dbReference type="Gene3D" id="3.20.20.60">
    <property type="entry name" value="Phosphoenolpyruvate-binding domains"/>
    <property type="match status" value="1"/>
</dbReference>
<evidence type="ECO:0000256" key="1">
    <source>
        <dbReference type="ARBA" id="ARBA00001958"/>
    </source>
</evidence>
<evidence type="ECO:0000256" key="9">
    <source>
        <dbReference type="ARBA" id="ARBA00022840"/>
    </source>
</evidence>
<sequence>MASTLQRIPSESSSTFLDLSQPLVQKERILIICRVENDGEIKENKPIYIPRLHWQKDLKLSVLGPNDVKVLHNSIQQGVNMIAVSCVESKDDLTYVKKILGSKGQQIKVLAKLQSQRALENFDQILEASDGIIIARGYLGLSLDLEDVVYVQKYIIKKCNTHGKPVLISTQILESMVTKLIPSRSEVVDISNAVYDGVDSLILSPETASGVFYEQATDTMSQICLEAERHINYLKRYHDQQRLLRMHLYQATLDKSADLSLQWSTEDTISSCAVKASFDVKASLIIVFTYSGITARKVAKHKPKCPVMAVTPNEWAAKSMLLHRGVYSMVVGSLIGSDTLITKVLEHCGKSGFIVQGDYVVITSGLSGTVGSTNLLKIIKV</sequence>
<dbReference type="GO" id="GO:0004743">
    <property type="term" value="F:pyruvate kinase activity"/>
    <property type="evidence" value="ECO:0007669"/>
    <property type="project" value="UniProtKB-EC"/>
</dbReference>
<comment type="caution">
    <text evidence="16">The sequence shown here is derived from an EMBL/GenBank/DDBJ whole genome shotgun (WGS) entry which is preliminary data.</text>
</comment>
<dbReference type="OrthoDB" id="108365at2759"/>
<keyword evidence="8 13" id="KW-0418">Kinase</keyword>
<name>A0A8J8NDA9_HALGN</name>
<dbReference type="GO" id="GO:0016301">
    <property type="term" value="F:kinase activity"/>
    <property type="evidence" value="ECO:0007669"/>
    <property type="project" value="UniProtKB-KW"/>
</dbReference>
<dbReference type="InterPro" id="IPR015795">
    <property type="entry name" value="Pyrv_Knase_C"/>
</dbReference>
<evidence type="ECO:0000256" key="10">
    <source>
        <dbReference type="ARBA" id="ARBA00022842"/>
    </source>
</evidence>
<dbReference type="InterPro" id="IPR001697">
    <property type="entry name" value="Pyr_Knase"/>
</dbReference>
<keyword evidence="11 13" id="KW-0324">Glycolysis</keyword>
<proteinExistence type="inferred from homology"/>
<comment type="cofactor">
    <cofactor evidence="1">
        <name>K(+)</name>
        <dbReference type="ChEBI" id="CHEBI:29103"/>
    </cofactor>
</comment>
<dbReference type="PRINTS" id="PR01050">
    <property type="entry name" value="PYRUVTKNASE"/>
</dbReference>
<evidence type="ECO:0000313" key="16">
    <source>
        <dbReference type="EMBL" id="TNV72699.1"/>
    </source>
</evidence>
<dbReference type="SUPFAM" id="SSF51621">
    <property type="entry name" value="Phosphoenolpyruvate/pyruvate domain"/>
    <property type="match status" value="1"/>
</dbReference>
<keyword evidence="6" id="KW-0479">Metal-binding</keyword>
<dbReference type="GO" id="GO:0030955">
    <property type="term" value="F:potassium ion binding"/>
    <property type="evidence" value="ECO:0007669"/>
    <property type="project" value="InterPro"/>
</dbReference>
<dbReference type="Pfam" id="PF00224">
    <property type="entry name" value="PK"/>
    <property type="match status" value="1"/>
</dbReference>
<dbReference type="InterPro" id="IPR015813">
    <property type="entry name" value="Pyrv/PenolPyrv_kinase-like_dom"/>
</dbReference>
<keyword evidence="7" id="KW-0547">Nucleotide-binding</keyword>
<dbReference type="Gene3D" id="3.40.1380.20">
    <property type="entry name" value="Pyruvate kinase, C-terminal domain"/>
    <property type="match status" value="1"/>
</dbReference>
<evidence type="ECO:0000256" key="4">
    <source>
        <dbReference type="ARBA" id="ARBA00012142"/>
    </source>
</evidence>
<keyword evidence="10 13" id="KW-0460">Magnesium</keyword>
<dbReference type="Pfam" id="PF02887">
    <property type="entry name" value="PK_C"/>
    <property type="match status" value="1"/>
</dbReference>
<evidence type="ECO:0000256" key="5">
    <source>
        <dbReference type="ARBA" id="ARBA00022679"/>
    </source>
</evidence>
<dbReference type="InterPro" id="IPR040442">
    <property type="entry name" value="Pyrv_kinase-like_dom_sf"/>
</dbReference>
<organism evidence="16 17">
    <name type="scientific">Halteria grandinella</name>
    <dbReference type="NCBI Taxonomy" id="5974"/>
    <lineage>
        <taxon>Eukaryota</taxon>
        <taxon>Sar</taxon>
        <taxon>Alveolata</taxon>
        <taxon>Ciliophora</taxon>
        <taxon>Intramacronucleata</taxon>
        <taxon>Spirotrichea</taxon>
        <taxon>Stichotrichia</taxon>
        <taxon>Sporadotrichida</taxon>
        <taxon>Halteriidae</taxon>
        <taxon>Halteria</taxon>
    </lineage>
</organism>
<evidence type="ECO:0000313" key="17">
    <source>
        <dbReference type="Proteomes" id="UP000785679"/>
    </source>
</evidence>
<evidence type="ECO:0000259" key="14">
    <source>
        <dbReference type="Pfam" id="PF00224"/>
    </source>
</evidence>
<protein>
    <recommendedName>
        <fullName evidence="4 13">Pyruvate kinase</fullName>
        <ecNumber evidence="4 13">2.7.1.40</ecNumber>
    </recommendedName>
</protein>
<dbReference type="InterPro" id="IPR036918">
    <property type="entry name" value="Pyrv_Knase_C_sf"/>
</dbReference>